<dbReference type="EMBL" id="HBUE01286130">
    <property type="protein sequence ID" value="CAG6571544.1"/>
    <property type="molecule type" value="Transcribed_RNA"/>
</dbReference>
<evidence type="ECO:0000313" key="2">
    <source>
        <dbReference type="EMBL" id="CAG6519980.1"/>
    </source>
</evidence>
<accession>A0A8D8DW14</accession>
<feature type="region of interest" description="Disordered" evidence="1">
    <location>
        <begin position="76"/>
        <end position="96"/>
    </location>
</feature>
<organism evidence="2">
    <name type="scientific">Culex pipiens</name>
    <name type="common">House mosquito</name>
    <dbReference type="NCBI Taxonomy" id="7175"/>
    <lineage>
        <taxon>Eukaryota</taxon>
        <taxon>Metazoa</taxon>
        <taxon>Ecdysozoa</taxon>
        <taxon>Arthropoda</taxon>
        <taxon>Hexapoda</taxon>
        <taxon>Insecta</taxon>
        <taxon>Pterygota</taxon>
        <taxon>Neoptera</taxon>
        <taxon>Endopterygota</taxon>
        <taxon>Diptera</taxon>
        <taxon>Nematocera</taxon>
        <taxon>Culicoidea</taxon>
        <taxon>Culicidae</taxon>
        <taxon>Culicinae</taxon>
        <taxon>Culicini</taxon>
        <taxon>Culex</taxon>
        <taxon>Culex</taxon>
    </lineage>
</organism>
<evidence type="ECO:0000256" key="1">
    <source>
        <dbReference type="SAM" id="MobiDB-lite"/>
    </source>
</evidence>
<feature type="region of interest" description="Disordered" evidence="1">
    <location>
        <begin position="13"/>
        <end position="33"/>
    </location>
</feature>
<reference evidence="2" key="1">
    <citation type="submission" date="2021-05" db="EMBL/GenBank/DDBJ databases">
        <authorList>
            <person name="Alioto T."/>
            <person name="Alioto T."/>
            <person name="Gomez Garrido J."/>
        </authorList>
    </citation>
    <scope>NUCLEOTIDE SEQUENCE</scope>
</reference>
<sequence length="170" mass="19353">MIFLMLTACNRLDGRSPPGSSRGTTLDEHDRRKVQHNRIQSAVLANSFQISFNFTRNCPAERQWRFPLNDLGRICSPEGRQPASSRGTTLDEHARRTVRTSKFPRKFPQVLVGRSPTCKFARNEAGRTCSTEGRHLQVPATRRWMNILAGRSPTCKFPRNDARRTCSPEV</sequence>
<protein>
    <submittedName>
        <fullName evidence="2">(northern house mosquito) hypothetical protein</fullName>
    </submittedName>
</protein>
<dbReference type="EMBL" id="HBUE01180526">
    <property type="protein sequence ID" value="CAG6519980.1"/>
    <property type="molecule type" value="Transcribed_RNA"/>
</dbReference>
<name>A0A8D8DW14_CULPI</name>
<dbReference type="EMBL" id="HBUE01180527">
    <property type="protein sequence ID" value="CAG6519984.1"/>
    <property type="molecule type" value="Transcribed_RNA"/>
</dbReference>
<dbReference type="AlphaFoldDB" id="A0A8D8DW14"/>
<proteinExistence type="predicted"/>
<dbReference type="EMBL" id="HBUE01286131">
    <property type="protein sequence ID" value="CAG6571548.1"/>
    <property type="molecule type" value="Transcribed_RNA"/>
</dbReference>